<dbReference type="STRING" id="4555.A0A368S5D8"/>
<dbReference type="OrthoDB" id="657810at2759"/>
<dbReference type="InterPro" id="IPR002035">
    <property type="entry name" value="VWF_A"/>
</dbReference>
<dbReference type="EMBL" id="CM003535">
    <property type="protein sequence ID" value="RCV37553.1"/>
    <property type="molecule type" value="Genomic_DNA"/>
</dbReference>
<feature type="chain" id="PRO_5016603562" description="VWFA domain-containing protein" evidence="1">
    <location>
        <begin position="21"/>
        <end position="606"/>
    </location>
</feature>
<name>A0A368S5D8_SETIT</name>
<dbReference type="InterPro" id="IPR051266">
    <property type="entry name" value="CLCR"/>
</dbReference>
<reference evidence="3" key="2">
    <citation type="submission" date="2015-07" db="EMBL/GenBank/DDBJ databases">
        <authorList>
            <person name="Noorani M."/>
        </authorList>
    </citation>
    <scope>NUCLEOTIDE SEQUENCE</scope>
    <source>
        <strain evidence="3">Yugu1</strain>
    </source>
</reference>
<reference evidence="3" key="1">
    <citation type="journal article" date="2012" name="Nat. Biotechnol.">
        <title>Reference genome sequence of the model plant Setaria.</title>
        <authorList>
            <person name="Bennetzen J.L."/>
            <person name="Schmutz J."/>
            <person name="Wang H."/>
            <person name="Percifield R."/>
            <person name="Hawkins J."/>
            <person name="Pontaroli A.C."/>
            <person name="Estep M."/>
            <person name="Feng L."/>
            <person name="Vaughn J.N."/>
            <person name="Grimwood J."/>
            <person name="Jenkins J."/>
            <person name="Barry K."/>
            <person name="Lindquist E."/>
            <person name="Hellsten U."/>
            <person name="Deshpande S."/>
            <person name="Wang X."/>
            <person name="Wu X."/>
            <person name="Mitros T."/>
            <person name="Triplett J."/>
            <person name="Yang X."/>
            <person name="Ye C.Y."/>
            <person name="Mauro-Herrera M."/>
            <person name="Wang L."/>
            <person name="Li P."/>
            <person name="Sharma M."/>
            <person name="Sharma R."/>
            <person name="Ronald P.C."/>
            <person name="Panaud O."/>
            <person name="Kellogg E.A."/>
            <person name="Brutnell T.P."/>
            <person name="Doust A.N."/>
            <person name="Tuskan G.A."/>
            <person name="Rokhsar D."/>
            <person name="Devos K.M."/>
        </authorList>
    </citation>
    <scope>NUCLEOTIDE SEQUENCE [LARGE SCALE GENOMIC DNA]</scope>
    <source>
        <strain evidence="3">Yugu1</strain>
    </source>
</reference>
<dbReference type="AlphaFoldDB" id="A0A368S5D8"/>
<evidence type="ECO:0000313" key="3">
    <source>
        <dbReference type="EMBL" id="RCV37553.1"/>
    </source>
</evidence>
<dbReference type="SUPFAM" id="SSF53300">
    <property type="entry name" value="vWA-like"/>
    <property type="match status" value="1"/>
</dbReference>
<feature type="domain" description="VWFA" evidence="2">
    <location>
        <begin position="70"/>
        <end position="247"/>
    </location>
</feature>
<protein>
    <recommendedName>
        <fullName evidence="2">VWFA domain-containing protein</fullName>
    </recommendedName>
</protein>
<accession>A0A368S5D8</accession>
<evidence type="ECO:0000259" key="2">
    <source>
        <dbReference type="PROSITE" id="PS50234"/>
    </source>
</evidence>
<dbReference type="Gene3D" id="3.40.50.410">
    <property type="entry name" value="von Willebrand factor, type A domain"/>
    <property type="match status" value="1"/>
</dbReference>
<evidence type="ECO:0000256" key="1">
    <source>
        <dbReference type="SAM" id="SignalP"/>
    </source>
</evidence>
<organism evidence="3">
    <name type="scientific">Setaria italica</name>
    <name type="common">Foxtail millet</name>
    <name type="synonym">Panicum italicum</name>
    <dbReference type="NCBI Taxonomy" id="4555"/>
    <lineage>
        <taxon>Eukaryota</taxon>
        <taxon>Viridiplantae</taxon>
        <taxon>Streptophyta</taxon>
        <taxon>Embryophyta</taxon>
        <taxon>Tracheophyta</taxon>
        <taxon>Spermatophyta</taxon>
        <taxon>Magnoliopsida</taxon>
        <taxon>Liliopsida</taxon>
        <taxon>Poales</taxon>
        <taxon>Poaceae</taxon>
        <taxon>PACMAD clade</taxon>
        <taxon>Panicoideae</taxon>
        <taxon>Panicodae</taxon>
        <taxon>Paniceae</taxon>
        <taxon>Cenchrinae</taxon>
        <taxon>Setaria</taxon>
    </lineage>
</organism>
<gene>
    <name evidence="3" type="ORF">SETIT_8G073000v2</name>
</gene>
<sequence length="606" mass="63192">MMGVSAALACLLCTLLLSEATTTGTAETVKLTTTPIFPQIPRGQTNKDFQVLVRLEAPPAAGHHGRVPIDLAVVLNVGGGTASRLDSVKKAVLFIIRQLHDDDRLAVVGPANNRLFGETATGFLDIRDGRRHAESSVNKLQPRDGHSQQASGLKEAIKMLSELPASSSSRASFIILVTDTKESSRFSKLPREFLKNHPVVHTIGVGAAHDPKALLAVAEESGGTYSFVDDRNVDGIAGAVAVCLSGLKAVAAVGTRLRLEAAAGTGVRVERVESGGYSTALAGDRASGEVTVGALYAGEAKSFIIHLQVPAVPPTSTSVDGAACDKQHLLTASFVVGHGTATGYGDASPPTIQAILTVQRPPAEGIAAAASATLQRVPVPVVMDHIVQFGVLDMVTTFVENEIWELSSITAEVGAAMAAKLQSRWEEFVQARQFWSGLDLGAFEVEISKMVSILAAAGSSGGSSSPASASTAYILSWLSSYQMQRPTAMGSPSSVAPAFVTLSMQLTVQQTTTILVAAPGNVDGGGAGCPPCECDDACVEPVPPPVFVASGRHDDTYRVNGVYPPVLMDAINQAVNQMYLALVQASNVKRCNSSNGEVPPQPRAIA</sequence>
<keyword evidence="1" id="KW-0732">Signal</keyword>
<dbReference type="PANTHER" id="PTHR10579">
    <property type="entry name" value="CALCIUM-ACTIVATED CHLORIDE CHANNEL REGULATOR"/>
    <property type="match status" value="1"/>
</dbReference>
<dbReference type="SMART" id="SM00327">
    <property type="entry name" value="VWA"/>
    <property type="match status" value="1"/>
</dbReference>
<dbReference type="Pfam" id="PF13768">
    <property type="entry name" value="VWA_3"/>
    <property type="match status" value="1"/>
</dbReference>
<dbReference type="InterPro" id="IPR036465">
    <property type="entry name" value="vWFA_dom_sf"/>
</dbReference>
<dbReference type="PROSITE" id="PS50234">
    <property type="entry name" value="VWFA"/>
    <property type="match status" value="1"/>
</dbReference>
<proteinExistence type="predicted"/>
<dbReference type="PANTHER" id="PTHR10579:SF102">
    <property type="entry name" value="EXPRESSED PROTEIN"/>
    <property type="match status" value="1"/>
</dbReference>
<feature type="signal peptide" evidence="1">
    <location>
        <begin position="1"/>
        <end position="20"/>
    </location>
</feature>